<dbReference type="PROSITE" id="PS00237">
    <property type="entry name" value="G_PROTEIN_RECEP_F1_1"/>
    <property type="match status" value="1"/>
</dbReference>
<evidence type="ECO:0000259" key="7">
    <source>
        <dbReference type="PROSITE" id="PS50262"/>
    </source>
</evidence>
<dbReference type="PRINTS" id="PR00237">
    <property type="entry name" value="GPCRRHODOPSN"/>
</dbReference>
<proteinExistence type="inferred from homology"/>
<reference evidence="9 10" key="1">
    <citation type="submission" date="2025-04" db="UniProtKB">
        <authorList>
            <consortium name="RefSeq"/>
        </authorList>
    </citation>
    <scope>IDENTIFICATION</scope>
    <source>
        <tissue evidence="9 10">Tentacle</tissue>
    </source>
</reference>
<sequence length="327" mass="37585">MASAGDIALKFVFFVIALIGIAGNILVCLVVLLNKSMRTPMNYLLVNLAISDMMFLMFLSPQFAFEGIFDDHTKASGDLFCKFMTVLAWTSGYTSAFILIAIAFERYLAITRPHDLHMRITLRSLRFIVIFCLFLGLSWNAIGFFIKVYDVQQEECTGVWPQVYSKQVYKTLSFLVVCCIPVVIMFLLYSKVVYALWFKAQHSVSGFSQLSVIKSRKKVTKILLTVSILYTLCWVPQSFLYMIRSYVRSLRDTPAYPVSVALLTVNSAANPFIYCLHSSRFRMHLKNLIRFDSRELCMCLRMRRRRTQPITIDHEPQPSLSRGETEI</sequence>
<feature type="transmembrane region" description="Helical" evidence="6">
    <location>
        <begin position="222"/>
        <end position="243"/>
    </location>
</feature>
<dbReference type="CDD" id="cd00637">
    <property type="entry name" value="7tm_classA_rhodopsin-like"/>
    <property type="match status" value="1"/>
</dbReference>
<comment type="similarity">
    <text evidence="5">Belongs to the G-protein coupled receptor 1 family.</text>
</comment>
<dbReference type="Gene3D" id="1.20.1070.10">
    <property type="entry name" value="Rhodopsin 7-helix transmembrane proteins"/>
    <property type="match status" value="1"/>
</dbReference>
<feature type="transmembrane region" description="Helical" evidence="6">
    <location>
        <begin position="44"/>
        <end position="63"/>
    </location>
</feature>
<feature type="transmembrane region" description="Helical" evidence="6">
    <location>
        <begin position="255"/>
        <end position="276"/>
    </location>
</feature>
<evidence type="ECO:0000313" key="9">
    <source>
        <dbReference type="RefSeq" id="XP_031554120.1"/>
    </source>
</evidence>
<keyword evidence="5" id="KW-0807">Transducer</keyword>
<dbReference type="FunFam" id="1.20.1070.10:FF:000368">
    <property type="entry name" value="Predicted protein"/>
    <property type="match status" value="1"/>
</dbReference>
<dbReference type="GO" id="GO:0004930">
    <property type="term" value="F:G protein-coupled receptor activity"/>
    <property type="evidence" value="ECO:0007669"/>
    <property type="project" value="UniProtKB-KW"/>
</dbReference>
<dbReference type="AlphaFoldDB" id="A0A6P8HN79"/>
<dbReference type="GO" id="GO:0016020">
    <property type="term" value="C:membrane"/>
    <property type="evidence" value="ECO:0007669"/>
    <property type="project" value="UniProtKB-SubCell"/>
</dbReference>
<dbReference type="RefSeq" id="XP_031554120.1">
    <property type="nucleotide sequence ID" value="XM_031698260.1"/>
</dbReference>
<evidence type="ECO:0000313" key="10">
    <source>
        <dbReference type="RefSeq" id="XP_031554121.1"/>
    </source>
</evidence>
<dbReference type="PANTHER" id="PTHR45698">
    <property type="entry name" value="TRACE AMINE-ASSOCIATED RECEPTOR 19N-RELATED"/>
    <property type="match status" value="1"/>
</dbReference>
<keyword evidence="5" id="KW-0675">Receptor</keyword>
<dbReference type="Proteomes" id="UP000515163">
    <property type="component" value="Unplaced"/>
</dbReference>
<evidence type="ECO:0000256" key="5">
    <source>
        <dbReference type="RuleBase" id="RU000688"/>
    </source>
</evidence>
<name>A0A6P8HN79_ACTTE</name>
<comment type="subcellular location">
    <subcellularLocation>
        <location evidence="1">Membrane</location>
    </subcellularLocation>
</comment>
<evidence type="ECO:0000256" key="6">
    <source>
        <dbReference type="SAM" id="Phobius"/>
    </source>
</evidence>
<keyword evidence="8" id="KW-1185">Reference proteome</keyword>
<evidence type="ECO:0000256" key="4">
    <source>
        <dbReference type="ARBA" id="ARBA00023136"/>
    </source>
</evidence>
<feature type="transmembrane region" description="Helical" evidence="6">
    <location>
        <begin position="12"/>
        <end position="32"/>
    </location>
</feature>
<dbReference type="SUPFAM" id="SSF81321">
    <property type="entry name" value="Family A G protein-coupled receptor-like"/>
    <property type="match status" value="1"/>
</dbReference>
<evidence type="ECO:0000256" key="1">
    <source>
        <dbReference type="ARBA" id="ARBA00004370"/>
    </source>
</evidence>
<evidence type="ECO:0000313" key="8">
    <source>
        <dbReference type="Proteomes" id="UP000515163"/>
    </source>
</evidence>
<feature type="transmembrane region" description="Helical" evidence="6">
    <location>
        <begin position="125"/>
        <end position="148"/>
    </location>
</feature>
<dbReference type="OrthoDB" id="5950040at2759"/>
<evidence type="ECO:0000256" key="2">
    <source>
        <dbReference type="ARBA" id="ARBA00022692"/>
    </source>
</evidence>
<feature type="domain" description="G-protein coupled receptors family 1 profile" evidence="7">
    <location>
        <begin position="23"/>
        <end position="274"/>
    </location>
</feature>
<dbReference type="InterPro" id="IPR017452">
    <property type="entry name" value="GPCR_Rhodpsn_7TM"/>
</dbReference>
<dbReference type="KEGG" id="aten:116291139"/>
<dbReference type="PROSITE" id="PS50262">
    <property type="entry name" value="G_PROTEIN_RECEP_F1_2"/>
    <property type="match status" value="1"/>
</dbReference>
<dbReference type="InterPro" id="IPR000276">
    <property type="entry name" value="GPCR_Rhodpsn"/>
</dbReference>
<dbReference type="PANTHER" id="PTHR45698:SF1">
    <property type="entry name" value="TRACE AMINE-ASSOCIATED RECEPTOR 13C-LIKE"/>
    <property type="match status" value="1"/>
</dbReference>
<accession>A0A6P8HN79</accession>
<evidence type="ECO:0000256" key="3">
    <source>
        <dbReference type="ARBA" id="ARBA00022989"/>
    </source>
</evidence>
<dbReference type="Pfam" id="PF00001">
    <property type="entry name" value="7tm_1"/>
    <property type="match status" value="1"/>
</dbReference>
<keyword evidence="3 6" id="KW-1133">Transmembrane helix</keyword>
<keyword evidence="5" id="KW-0297">G-protein coupled receptor</keyword>
<keyword evidence="2 5" id="KW-0812">Transmembrane</keyword>
<feature type="transmembrane region" description="Helical" evidence="6">
    <location>
        <begin position="83"/>
        <end position="104"/>
    </location>
</feature>
<dbReference type="GeneID" id="116291139"/>
<feature type="transmembrane region" description="Helical" evidence="6">
    <location>
        <begin position="168"/>
        <end position="189"/>
    </location>
</feature>
<dbReference type="RefSeq" id="XP_031554121.1">
    <property type="nucleotide sequence ID" value="XM_031698261.1"/>
</dbReference>
<keyword evidence="4 6" id="KW-0472">Membrane</keyword>
<organism evidence="8 9">
    <name type="scientific">Actinia tenebrosa</name>
    <name type="common">Australian red waratah sea anemone</name>
    <dbReference type="NCBI Taxonomy" id="6105"/>
    <lineage>
        <taxon>Eukaryota</taxon>
        <taxon>Metazoa</taxon>
        <taxon>Cnidaria</taxon>
        <taxon>Anthozoa</taxon>
        <taxon>Hexacorallia</taxon>
        <taxon>Actiniaria</taxon>
        <taxon>Actiniidae</taxon>
        <taxon>Actinia</taxon>
    </lineage>
</organism>
<gene>
    <name evidence="9 10" type="primary">LOC116291139</name>
</gene>
<dbReference type="SMART" id="SM01381">
    <property type="entry name" value="7TM_GPCR_Srsx"/>
    <property type="match status" value="1"/>
</dbReference>
<protein>
    <submittedName>
        <fullName evidence="9 10">Neuropeptide FF receptor 2-like</fullName>
    </submittedName>
</protein>